<feature type="transmembrane region" description="Helical" evidence="6">
    <location>
        <begin position="154"/>
        <end position="171"/>
    </location>
</feature>
<sequence>MLTKNVERFWCFFLASRFQTLLISISSLLFNLSFVYRQYQKIKLVYIILLLCLFVCLQIFANFTNDYFDEVSGVESKFRLGPKRFTLRLGSFIMHFYLSVSLLLITFILILLLLSVDYGSIKHIIFSLMSSGLFICFVYSGGPFPLASLGLGEVLVFFVFGLLQTITFNFVNIASFHFNLQNYLFSTSSGLLSAALLSVNNARDQIIDIQTLKRITLAARFGINFANFYYYSTIFLCIYLFVYYIFLHTLIYATFLTLVFISINSWKLAKDALFLDRINFQLISLGSTSLFVFIYSFFIFSTLVLL</sequence>
<comment type="subcellular location">
    <subcellularLocation>
        <location evidence="1">Membrane</location>
        <topology evidence="1">Multi-pass membrane protein</topology>
    </subcellularLocation>
</comment>
<feature type="transmembrane region" description="Helical" evidence="6">
    <location>
        <begin position="282"/>
        <end position="305"/>
    </location>
</feature>
<accession>Q9TM11</accession>
<dbReference type="Pfam" id="PF01040">
    <property type="entry name" value="UbiA"/>
    <property type="match status" value="1"/>
</dbReference>
<dbReference type="GO" id="GO:0016020">
    <property type="term" value="C:membrane"/>
    <property type="evidence" value="ECO:0007669"/>
    <property type="project" value="UniProtKB-SubCell"/>
</dbReference>
<evidence type="ECO:0000313" key="7">
    <source>
        <dbReference type="EMBL" id="AAF12989.1"/>
    </source>
</evidence>
<evidence type="ECO:0008006" key="8">
    <source>
        <dbReference type="Google" id="ProtNLM"/>
    </source>
</evidence>
<name>Q9TM11_CYACA</name>
<protein>
    <recommendedName>
        <fullName evidence="8">1,4-dihydroxy-2-naphthoate octaprenyltransferase</fullName>
    </recommendedName>
</protein>
<keyword evidence="2" id="KW-0808">Transferase</keyword>
<dbReference type="RefSeq" id="NP_045106.1">
    <property type="nucleotide sequence ID" value="NC_001840.1"/>
</dbReference>
<dbReference type="GeneID" id="800213"/>
<gene>
    <name evidence="7" type="primary">menA</name>
</gene>
<feature type="transmembrane region" description="Helical" evidence="6">
    <location>
        <begin position="123"/>
        <end position="142"/>
    </location>
</feature>
<evidence type="ECO:0000256" key="2">
    <source>
        <dbReference type="ARBA" id="ARBA00022679"/>
    </source>
</evidence>
<feature type="transmembrane region" description="Helical" evidence="6">
    <location>
        <begin position="228"/>
        <end position="261"/>
    </location>
</feature>
<keyword evidence="3 6" id="KW-0812">Transmembrane</keyword>
<feature type="transmembrane region" description="Helical" evidence="6">
    <location>
        <begin position="92"/>
        <end position="116"/>
    </location>
</feature>
<dbReference type="GO" id="GO:0042371">
    <property type="term" value="P:vitamin K biosynthetic process"/>
    <property type="evidence" value="ECO:0007669"/>
    <property type="project" value="TreeGrafter"/>
</dbReference>
<dbReference type="PIRSF" id="PIRSF005355">
    <property type="entry name" value="UBIAD1"/>
    <property type="match status" value="1"/>
</dbReference>
<keyword evidence="7" id="KW-0934">Plastid</keyword>
<keyword evidence="4 6" id="KW-1133">Transmembrane helix</keyword>
<evidence type="ECO:0000256" key="4">
    <source>
        <dbReference type="ARBA" id="ARBA00022989"/>
    </source>
</evidence>
<geneLocation type="chloroplast" evidence="7"/>
<evidence type="ECO:0000256" key="1">
    <source>
        <dbReference type="ARBA" id="ARBA00004141"/>
    </source>
</evidence>
<evidence type="ECO:0000256" key="6">
    <source>
        <dbReference type="SAM" id="Phobius"/>
    </source>
</evidence>
<dbReference type="InterPro" id="IPR000537">
    <property type="entry name" value="UbiA_prenyltransferase"/>
</dbReference>
<evidence type="ECO:0000256" key="5">
    <source>
        <dbReference type="ARBA" id="ARBA00023136"/>
    </source>
</evidence>
<reference evidence="7" key="2">
    <citation type="journal article" date="2000" name="J. Mol. Evol.">
        <title>The structure and gene repertoire of an ancient red algal plastid genome.</title>
        <authorList>
            <person name="Glockner G."/>
            <person name="Rosenthal A."/>
            <person name="Valentin K."/>
        </authorList>
    </citation>
    <scope>NUCLEOTIDE SEQUENCE</scope>
    <source>
        <strain evidence="7">RK1</strain>
    </source>
</reference>
<dbReference type="InterPro" id="IPR026046">
    <property type="entry name" value="UBIAD1"/>
</dbReference>
<dbReference type="PANTHER" id="PTHR13929:SF0">
    <property type="entry name" value="UBIA PRENYLTRANSFERASE DOMAIN-CONTAINING PROTEIN 1"/>
    <property type="match status" value="1"/>
</dbReference>
<keyword evidence="5 6" id="KW-0472">Membrane</keyword>
<proteinExistence type="predicted"/>
<dbReference type="AlphaFoldDB" id="Q9TM11"/>
<organism evidence="7">
    <name type="scientific">Cyanidium caldarium</name>
    <name type="common">Red alga</name>
    <dbReference type="NCBI Taxonomy" id="2771"/>
    <lineage>
        <taxon>Eukaryota</taxon>
        <taxon>Rhodophyta</taxon>
        <taxon>Bangiophyceae</taxon>
        <taxon>Cyanidiales</taxon>
        <taxon>Cyanidiaceae</taxon>
        <taxon>Cyanidium</taxon>
    </lineage>
</organism>
<evidence type="ECO:0000256" key="3">
    <source>
        <dbReference type="ARBA" id="ARBA00022692"/>
    </source>
</evidence>
<dbReference type="EMBL" id="AF022186">
    <property type="protein sequence ID" value="AAF12989.1"/>
    <property type="molecule type" value="Genomic_DNA"/>
</dbReference>
<reference evidence="7" key="1">
    <citation type="submission" date="1999-11" db="EMBL/GenBank/DDBJ databases">
        <authorList>
            <person name="Gloeckner G."/>
            <person name="Rosenthal A."/>
            <person name="Valentin K."/>
        </authorList>
    </citation>
    <scope>NUCLEOTIDE SEQUENCE</scope>
    <source>
        <strain evidence="7">RK1</strain>
    </source>
</reference>
<dbReference type="GO" id="GO:0004659">
    <property type="term" value="F:prenyltransferase activity"/>
    <property type="evidence" value="ECO:0007669"/>
    <property type="project" value="InterPro"/>
</dbReference>
<keyword evidence="7" id="KW-0150">Chloroplast</keyword>
<feature type="transmembrane region" description="Helical" evidence="6">
    <location>
        <begin position="12"/>
        <end position="32"/>
    </location>
</feature>
<dbReference type="PANTHER" id="PTHR13929">
    <property type="entry name" value="1,4-DIHYDROXY-2-NAPHTHOATE OCTAPRENYLTRANSFERASE"/>
    <property type="match status" value="1"/>
</dbReference>
<dbReference type="GO" id="GO:0009234">
    <property type="term" value="P:menaquinone biosynthetic process"/>
    <property type="evidence" value="ECO:0007669"/>
    <property type="project" value="TreeGrafter"/>
</dbReference>
<feature type="transmembrane region" description="Helical" evidence="6">
    <location>
        <begin position="44"/>
        <end position="63"/>
    </location>
</feature>
<dbReference type="CDD" id="cd13962">
    <property type="entry name" value="PT_UbiA_UBIAD1"/>
    <property type="match status" value="1"/>
</dbReference>